<accession>A0AA40AYF1</accession>
<name>A0AA40AYF1_9PEZI</name>
<dbReference type="AlphaFoldDB" id="A0AA40AYF1"/>
<keyword evidence="2" id="KW-1185">Reference proteome</keyword>
<organism evidence="1 2">
    <name type="scientific">Lasiosphaeris hirsuta</name>
    <dbReference type="NCBI Taxonomy" id="260670"/>
    <lineage>
        <taxon>Eukaryota</taxon>
        <taxon>Fungi</taxon>
        <taxon>Dikarya</taxon>
        <taxon>Ascomycota</taxon>
        <taxon>Pezizomycotina</taxon>
        <taxon>Sordariomycetes</taxon>
        <taxon>Sordariomycetidae</taxon>
        <taxon>Sordariales</taxon>
        <taxon>Lasiosphaeriaceae</taxon>
        <taxon>Lasiosphaeris</taxon>
    </lineage>
</organism>
<evidence type="ECO:0000313" key="1">
    <source>
        <dbReference type="EMBL" id="KAK0724316.1"/>
    </source>
</evidence>
<protein>
    <submittedName>
        <fullName evidence="1">Uncharacterized protein</fullName>
    </submittedName>
</protein>
<evidence type="ECO:0000313" key="2">
    <source>
        <dbReference type="Proteomes" id="UP001172102"/>
    </source>
</evidence>
<gene>
    <name evidence="1" type="ORF">B0H67DRAFT_640881</name>
</gene>
<proteinExistence type="predicted"/>
<dbReference type="EMBL" id="JAUKUA010000002">
    <property type="protein sequence ID" value="KAK0724316.1"/>
    <property type="molecule type" value="Genomic_DNA"/>
</dbReference>
<comment type="caution">
    <text evidence="1">The sequence shown here is derived from an EMBL/GenBank/DDBJ whole genome shotgun (WGS) entry which is preliminary data.</text>
</comment>
<reference evidence="1" key="1">
    <citation type="submission" date="2023-06" db="EMBL/GenBank/DDBJ databases">
        <title>Genome-scale phylogeny and comparative genomics of the fungal order Sordariales.</title>
        <authorList>
            <consortium name="Lawrence Berkeley National Laboratory"/>
            <person name="Hensen N."/>
            <person name="Bonometti L."/>
            <person name="Westerberg I."/>
            <person name="Brannstrom I.O."/>
            <person name="Guillou S."/>
            <person name="Cros-Aarteil S."/>
            <person name="Calhoun S."/>
            <person name="Haridas S."/>
            <person name="Kuo A."/>
            <person name="Mondo S."/>
            <person name="Pangilinan J."/>
            <person name="Riley R."/>
            <person name="Labutti K."/>
            <person name="Andreopoulos B."/>
            <person name="Lipzen A."/>
            <person name="Chen C."/>
            <person name="Yanf M."/>
            <person name="Daum C."/>
            <person name="Ng V."/>
            <person name="Clum A."/>
            <person name="Steindorff A."/>
            <person name="Ohm R."/>
            <person name="Martin F."/>
            <person name="Silar P."/>
            <person name="Natvig D."/>
            <person name="Lalanne C."/>
            <person name="Gautier V."/>
            <person name="Ament-Velasquez S.L."/>
            <person name="Kruys A."/>
            <person name="Hutchinson M.I."/>
            <person name="Powell A.J."/>
            <person name="Barry K."/>
            <person name="Miller A.N."/>
            <person name="Grigoriev I.V."/>
            <person name="Debuchy R."/>
            <person name="Gladieux P."/>
            <person name="Thoren M.H."/>
            <person name="Johannesson H."/>
        </authorList>
    </citation>
    <scope>NUCLEOTIDE SEQUENCE</scope>
    <source>
        <strain evidence="1">SMH4607-1</strain>
    </source>
</reference>
<dbReference type="Proteomes" id="UP001172102">
    <property type="component" value="Unassembled WGS sequence"/>
</dbReference>
<sequence length="154" mass="17804">MFHPAQTPQEKGDFVEFLVELWTSNAEVAKIFTRSIIKLLGLALLLSEYGWQIDVFVPLKTDTRALSVIYSVVNTTATSSRKYVENHQRYLRVSRREFYPTAVRTTEYMGHVSGLTIAKSPSDRDKFEMVYPMPDMMIWTLTVGALYKRLERAE</sequence>